<evidence type="ECO:0000313" key="2">
    <source>
        <dbReference type="EMBL" id="HIZ38174.1"/>
    </source>
</evidence>
<reference evidence="2" key="1">
    <citation type="journal article" date="2021" name="PeerJ">
        <title>Extensive microbial diversity within the chicken gut microbiome revealed by metagenomics and culture.</title>
        <authorList>
            <person name="Gilroy R."/>
            <person name="Ravi A."/>
            <person name="Getino M."/>
            <person name="Pursley I."/>
            <person name="Horton D.L."/>
            <person name="Alikhan N.F."/>
            <person name="Baker D."/>
            <person name="Gharbi K."/>
            <person name="Hall N."/>
            <person name="Watson M."/>
            <person name="Adriaenssens E.M."/>
            <person name="Foster-Nyarko E."/>
            <person name="Jarju S."/>
            <person name="Secka A."/>
            <person name="Antonio M."/>
            <person name="Oren A."/>
            <person name="Chaudhuri R.R."/>
            <person name="La Ragione R."/>
            <person name="Hildebrand F."/>
            <person name="Pallen M.J."/>
        </authorList>
    </citation>
    <scope>NUCLEOTIDE SEQUENCE</scope>
    <source>
        <strain evidence="2">ChiGjej4B4-7305</strain>
    </source>
</reference>
<reference evidence="2" key="2">
    <citation type="submission" date="2021-04" db="EMBL/GenBank/DDBJ databases">
        <authorList>
            <person name="Gilroy R."/>
        </authorList>
    </citation>
    <scope>NUCLEOTIDE SEQUENCE</scope>
    <source>
        <strain evidence="2">ChiGjej4B4-7305</strain>
    </source>
</reference>
<accession>A0A9D2EI73</accession>
<feature type="region of interest" description="Disordered" evidence="1">
    <location>
        <begin position="1"/>
        <end position="28"/>
    </location>
</feature>
<evidence type="ECO:0000313" key="3">
    <source>
        <dbReference type="Proteomes" id="UP000824037"/>
    </source>
</evidence>
<gene>
    <name evidence="2" type="ORF">H9815_20545</name>
</gene>
<sequence>MTRAPPEAGVSTAAPLLDGSGPTGSRPVPVLIEVAQPGLVGRLHEVCSPTQTAGGASSGQRTARFTA</sequence>
<proteinExistence type="predicted"/>
<protein>
    <submittedName>
        <fullName evidence="2">Uncharacterized protein</fullName>
    </submittedName>
</protein>
<feature type="non-terminal residue" evidence="2">
    <location>
        <position position="67"/>
    </location>
</feature>
<dbReference type="AlphaFoldDB" id="A0A9D2EI73"/>
<dbReference type="Proteomes" id="UP000824037">
    <property type="component" value="Unassembled WGS sequence"/>
</dbReference>
<comment type="caution">
    <text evidence="2">The sequence shown here is derived from an EMBL/GenBank/DDBJ whole genome shotgun (WGS) entry which is preliminary data.</text>
</comment>
<evidence type="ECO:0000256" key="1">
    <source>
        <dbReference type="SAM" id="MobiDB-lite"/>
    </source>
</evidence>
<name>A0A9D2EI73_9MICO</name>
<dbReference type="EMBL" id="DXBY01000348">
    <property type="protein sequence ID" value="HIZ38174.1"/>
    <property type="molecule type" value="Genomic_DNA"/>
</dbReference>
<organism evidence="2 3">
    <name type="scientific">Candidatus Ruania gallistercoris</name>
    <dbReference type="NCBI Taxonomy" id="2838746"/>
    <lineage>
        <taxon>Bacteria</taxon>
        <taxon>Bacillati</taxon>
        <taxon>Actinomycetota</taxon>
        <taxon>Actinomycetes</taxon>
        <taxon>Micrococcales</taxon>
        <taxon>Ruaniaceae</taxon>
        <taxon>Ruania</taxon>
    </lineage>
</organism>